<organism evidence="7 8">
    <name type="scientific">Catenovulum maritimum</name>
    <dbReference type="NCBI Taxonomy" id="1513271"/>
    <lineage>
        <taxon>Bacteria</taxon>
        <taxon>Pseudomonadati</taxon>
        <taxon>Pseudomonadota</taxon>
        <taxon>Gammaproteobacteria</taxon>
        <taxon>Alteromonadales</taxon>
        <taxon>Alteromonadaceae</taxon>
        <taxon>Catenovulum</taxon>
    </lineage>
</organism>
<reference evidence="7 8" key="1">
    <citation type="submission" date="2015-04" db="EMBL/GenBank/DDBJ databases">
        <title>Draft Genome Sequence of the Novel Agar-Digesting Marine Bacterium Q1.</title>
        <authorList>
            <person name="Li Y."/>
            <person name="Li D."/>
            <person name="Chen G."/>
            <person name="Du Z."/>
        </authorList>
    </citation>
    <scope>NUCLEOTIDE SEQUENCE [LARGE SCALE GENOMIC DNA]</scope>
    <source>
        <strain evidence="7 8">Q1</strain>
    </source>
</reference>
<feature type="domain" description="Cytochrome c" evidence="6">
    <location>
        <begin position="24"/>
        <end position="103"/>
    </location>
</feature>
<dbReference type="AlphaFoldDB" id="A0A0J8JI00"/>
<dbReference type="EMBL" id="LAZL01000033">
    <property type="protein sequence ID" value="KMT64056.1"/>
    <property type="molecule type" value="Genomic_DNA"/>
</dbReference>
<dbReference type="GO" id="GO:0009055">
    <property type="term" value="F:electron transfer activity"/>
    <property type="evidence" value="ECO:0007669"/>
    <property type="project" value="InterPro"/>
</dbReference>
<dbReference type="GO" id="GO:0046872">
    <property type="term" value="F:metal ion binding"/>
    <property type="evidence" value="ECO:0007669"/>
    <property type="project" value="UniProtKB-KW"/>
</dbReference>
<feature type="chain" id="PRO_5005301176" evidence="5">
    <location>
        <begin position="23"/>
        <end position="478"/>
    </location>
</feature>
<dbReference type="InterPro" id="IPR011041">
    <property type="entry name" value="Quinoprot_gluc/sorb_DH_b-prop"/>
</dbReference>
<dbReference type="SUPFAM" id="SSF46626">
    <property type="entry name" value="Cytochrome c"/>
    <property type="match status" value="1"/>
</dbReference>
<dbReference type="GO" id="GO:0020037">
    <property type="term" value="F:heme binding"/>
    <property type="evidence" value="ECO:0007669"/>
    <property type="project" value="InterPro"/>
</dbReference>
<accession>A0A0J8JI00</accession>
<dbReference type="Proteomes" id="UP000037600">
    <property type="component" value="Unassembled WGS sequence"/>
</dbReference>
<keyword evidence="5" id="KW-0732">Signal</keyword>
<dbReference type="InterPro" id="IPR012938">
    <property type="entry name" value="Glc/Sorbosone_DH"/>
</dbReference>
<dbReference type="InterPro" id="IPR009056">
    <property type="entry name" value="Cyt_c-like_dom"/>
</dbReference>
<keyword evidence="2 4" id="KW-0479">Metal-binding</keyword>
<keyword evidence="8" id="KW-1185">Reference proteome</keyword>
<proteinExistence type="predicted"/>
<evidence type="ECO:0000256" key="5">
    <source>
        <dbReference type="SAM" id="SignalP"/>
    </source>
</evidence>
<keyword evidence="1 4" id="KW-0349">Heme</keyword>
<dbReference type="RefSeq" id="WP_053084595.1">
    <property type="nucleotide sequence ID" value="NZ_KQ130504.1"/>
</dbReference>
<evidence type="ECO:0000313" key="7">
    <source>
        <dbReference type="EMBL" id="KMT64056.1"/>
    </source>
</evidence>
<evidence type="ECO:0000256" key="3">
    <source>
        <dbReference type="ARBA" id="ARBA00023004"/>
    </source>
</evidence>
<dbReference type="Pfam" id="PF07995">
    <property type="entry name" value="GSDH"/>
    <property type="match status" value="1"/>
</dbReference>
<name>A0A0J8JI00_9ALTE</name>
<evidence type="ECO:0000259" key="6">
    <source>
        <dbReference type="PROSITE" id="PS51007"/>
    </source>
</evidence>
<evidence type="ECO:0000256" key="1">
    <source>
        <dbReference type="ARBA" id="ARBA00022617"/>
    </source>
</evidence>
<protein>
    <submittedName>
        <fullName evidence="7">Secretion protein HlyD</fullName>
    </submittedName>
</protein>
<evidence type="ECO:0000313" key="8">
    <source>
        <dbReference type="Proteomes" id="UP000037600"/>
    </source>
</evidence>
<dbReference type="STRING" id="1513271.XM47_16470"/>
<feature type="signal peptide" evidence="5">
    <location>
        <begin position="1"/>
        <end position="22"/>
    </location>
</feature>
<dbReference type="Pfam" id="PF13442">
    <property type="entry name" value="Cytochrome_CBB3"/>
    <property type="match status" value="1"/>
</dbReference>
<dbReference type="Gene3D" id="1.10.760.10">
    <property type="entry name" value="Cytochrome c-like domain"/>
    <property type="match status" value="1"/>
</dbReference>
<keyword evidence="3 4" id="KW-0408">Iron</keyword>
<evidence type="ECO:0000256" key="2">
    <source>
        <dbReference type="ARBA" id="ARBA00022723"/>
    </source>
</evidence>
<dbReference type="SUPFAM" id="SSF50952">
    <property type="entry name" value="Soluble quinoprotein glucose dehydrogenase"/>
    <property type="match status" value="1"/>
</dbReference>
<sequence length="478" mass="53541">MFVYSNWLVFFALTSFSCLALAQMSKGDIKNIYQDNCASCHGKNLQGGMGGSLIDASWKHGSSDDEVSRSIKYGKPDLGMPAWQHTLSDEQIRSMVVFIREQAFLAKQHGSTNSLKPEPKIFQSKQHNFKLELIESFDETVWAVSFTNTGQMFITEKQGRLWFKPTETSDKVLIKGTPDIWLRGQGGLLDVVPHPDYDSNGWIYLSYAKQSNDGKNIGMTAVSRGKINKASWVNEQNIYTAETNLQIATGAHFGSRIVLDKGYLYFSIGDRGKKEMAQDLSKPNGKIHRLHDDGRVPLDNPFVNSPNALKTIYSYGHRNPQGLALDTQSNKIWSTEHGPRGGDEINLIKPGINYGWPKITYGINYSGTPISDKTALPGMAQPKHYWVPSIATAGVEFYRGEKFSDWKHNFLVTGMSAQELRRIVIKDENVIQDEVLIKNQGRVRDVAVSPSGDIYVAINQQNKKQGKIFKLVPVNSQL</sequence>
<dbReference type="InterPro" id="IPR036909">
    <property type="entry name" value="Cyt_c-like_dom_sf"/>
</dbReference>
<dbReference type="PANTHER" id="PTHR19328">
    <property type="entry name" value="HEDGEHOG-INTERACTING PROTEIN"/>
    <property type="match status" value="1"/>
</dbReference>
<dbReference type="Gene3D" id="2.120.10.30">
    <property type="entry name" value="TolB, C-terminal domain"/>
    <property type="match status" value="1"/>
</dbReference>
<dbReference type="PROSITE" id="PS51007">
    <property type="entry name" value="CYTC"/>
    <property type="match status" value="1"/>
</dbReference>
<dbReference type="OrthoDB" id="9770043at2"/>
<gene>
    <name evidence="7" type="ORF">XM47_16470</name>
</gene>
<dbReference type="PATRIC" id="fig|1513271.3.peg.3389"/>
<dbReference type="PANTHER" id="PTHR19328:SF75">
    <property type="entry name" value="ALDOSE SUGAR DEHYDROGENASE YLII"/>
    <property type="match status" value="1"/>
</dbReference>
<comment type="caution">
    <text evidence="7">The sequence shown here is derived from an EMBL/GenBank/DDBJ whole genome shotgun (WGS) entry which is preliminary data.</text>
</comment>
<evidence type="ECO:0000256" key="4">
    <source>
        <dbReference type="PROSITE-ProRule" id="PRU00433"/>
    </source>
</evidence>
<dbReference type="InterPro" id="IPR011042">
    <property type="entry name" value="6-blade_b-propeller_TolB-like"/>
</dbReference>